<dbReference type="EMBL" id="NGFN01000074">
    <property type="protein sequence ID" value="OUD02490.1"/>
    <property type="molecule type" value="Genomic_DNA"/>
</dbReference>
<dbReference type="AlphaFoldDB" id="A0A243S4I6"/>
<reference evidence="1 2" key="1">
    <citation type="submission" date="2017-05" db="EMBL/GenBank/DDBJ databases">
        <title>Biotechnological potential of actinobacteria isolated from South African environments.</title>
        <authorList>
            <person name="Le Roes-Hill M."/>
            <person name="Prins A."/>
            <person name="Durrell K.A."/>
        </authorList>
    </citation>
    <scope>NUCLEOTIDE SEQUENCE [LARGE SCALE GENOMIC DNA]</scope>
    <source>
        <strain evidence="1 2">HMC13</strain>
    </source>
</reference>
<sequence>MATCTTTALAGCLAQEERAAPEPRPAAVNVSVVRGDQTHPLTARITGWEVRPHPQTPEGTDWLHFTCRAT</sequence>
<organism evidence="1 2">
    <name type="scientific">Streptomyces swartbergensis</name>
    <dbReference type="NCBI Taxonomy" id="487165"/>
    <lineage>
        <taxon>Bacteria</taxon>
        <taxon>Bacillati</taxon>
        <taxon>Actinomycetota</taxon>
        <taxon>Actinomycetes</taxon>
        <taxon>Kitasatosporales</taxon>
        <taxon>Streptomycetaceae</taxon>
        <taxon>Streptomyces</taxon>
    </lineage>
</organism>
<comment type="caution">
    <text evidence="1">The sequence shown here is derived from an EMBL/GenBank/DDBJ whole genome shotgun (WGS) entry which is preliminary data.</text>
</comment>
<accession>A0A243S4I6</accession>
<name>A0A243S4I6_9ACTN</name>
<gene>
    <name evidence="1" type="ORF">CA983_14490</name>
</gene>
<evidence type="ECO:0000313" key="2">
    <source>
        <dbReference type="Proteomes" id="UP000195105"/>
    </source>
</evidence>
<keyword evidence="2" id="KW-1185">Reference proteome</keyword>
<evidence type="ECO:0000313" key="1">
    <source>
        <dbReference type="EMBL" id="OUD02490.1"/>
    </source>
</evidence>
<proteinExistence type="predicted"/>
<protein>
    <submittedName>
        <fullName evidence="1">Uncharacterized protein</fullName>
    </submittedName>
</protein>
<dbReference type="Proteomes" id="UP000195105">
    <property type="component" value="Unassembled WGS sequence"/>
</dbReference>